<sequence>MLPACNGAMMRNIYHQAQAVQAQNRNHHQYHQYGGGGS</sequence>
<accession>A0A1Y3BG73</accession>
<evidence type="ECO:0000313" key="1">
    <source>
        <dbReference type="EMBL" id="OTF78878.1"/>
    </source>
</evidence>
<gene>
    <name evidence="1" type="ORF">BLA29_014459</name>
</gene>
<keyword evidence="2" id="KW-1185">Reference proteome</keyword>
<organism evidence="1 2">
    <name type="scientific">Euroglyphus maynei</name>
    <name type="common">Mayne's house dust mite</name>
    <dbReference type="NCBI Taxonomy" id="6958"/>
    <lineage>
        <taxon>Eukaryota</taxon>
        <taxon>Metazoa</taxon>
        <taxon>Ecdysozoa</taxon>
        <taxon>Arthropoda</taxon>
        <taxon>Chelicerata</taxon>
        <taxon>Arachnida</taxon>
        <taxon>Acari</taxon>
        <taxon>Acariformes</taxon>
        <taxon>Sarcoptiformes</taxon>
        <taxon>Astigmata</taxon>
        <taxon>Psoroptidia</taxon>
        <taxon>Analgoidea</taxon>
        <taxon>Pyroglyphidae</taxon>
        <taxon>Pyroglyphinae</taxon>
        <taxon>Euroglyphus</taxon>
    </lineage>
</organism>
<feature type="non-terminal residue" evidence="1">
    <location>
        <position position="38"/>
    </location>
</feature>
<comment type="caution">
    <text evidence="1">The sequence shown here is derived from an EMBL/GenBank/DDBJ whole genome shotgun (WGS) entry which is preliminary data.</text>
</comment>
<proteinExistence type="predicted"/>
<dbReference type="Proteomes" id="UP000194236">
    <property type="component" value="Unassembled WGS sequence"/>
</dbReference>
<reference evidence="1 2" key="1">
    <citation type="submission" date="2017-03" db="EMBL/GenBank/DDBJ databases">
        <title>Genome Survey of Euroglyphus maynei.</title>
        <authorList>
            <person name="Arlian L.G."/>
            <person name="Morgan M.S."/>
            <person name="Rider S.D."/>
        </authorList>
    </citation>
    <scope>NUCLEOTIDE SEQUENCE [LARGE SCALE GENOMIC DNA]</scope>
    <source>
        <strain evidence="1">Arlian Lab</strain>
        <tissue evidence="1">Whole body</tissue>
    </source>
</reference>
<dbReference type="AlphaFoldDB" id="A0A1Y3BG73"/>
<evidence type="ECO:0000313" key="2">
    <source>
        <dbReference type="Proteomes" id="UP000194236"/>
    </source>
</evidence>
<name>A0A1Y3BG73_EURMA</name>
<dbReference type="EMBL" id="MUJZ01025896">
    <property type="protein sequence ID" value="OTF78878.1"/>
    <property type="molecule type" value="Genomic_DNA"/>
</dbReference>
<protein>
    <submittedName>
        <fullName evidence="1">Uncharacterized protein</fullName>
    </submittedName>
</protein>